<comment type="caution">
    <text evidence="7">The sequence shown here is derived from an EMBL/GenBank/DDBJ whole genome shotgun (WGS) entry which is preliminary data.</text>
</comment>
<name>A0A8H5M3K2_9AGAR</name>
<feature type="compositionally biased region" description="Low complexity" evidence="5">
    <location>
        <begin position="93"/>
        <end position="129"/>
    </location>
</feature>
<evidence type="ECO:0000256" key="6">
    <source>
        <dbReference type="SAM" id="Phobius"/>
    </source>
</evidence>
<evidence type="ECO:0000256" key="3">
    <source>
        <dbReference type="ARBA" id="ARBA00022989"/>
    </source>
</evidence>
<feature type="compositionally biased region" description="Low complexity" evidence="5">
    <location>
        <begin position="44"/>
        <end position="85"/>
    </location>
</feature>
<dbReference type="GO" id="GO:0071944">
    <property type="term" value="C:cell periphery"/>
    <property type="evidence" value="ECO:0007669"/>
    <property type="project" value="UniProtKB-ARBA"/>
</dbReference>
<dbReference type="PANTHER" id="PTHR15549">
    <property type="entry name" value="PAIRED IMMUNOGLOBULIN-LIKE TYPE 2 RECEPTOR"/>
    <property type="match status" value="1"/>
</dbReference>
<sequence length="391" mass="40584">MTLHNSLPARRQHKARQPQGRKGPPPQAGGPFDGNPPDIEPTDTSQETGPTSSSEPSVSPTSSKPSLTRTTSPTTTKTTENTTRTPTPPTSTPTPTSTTISTSESLSSTQSEPSTSSTATSTLSSSSTTIARPVTITGAAVTRTQTSSFGTFTPTTTDALLTSSSASSTLAPSSGISTGAIVGSVAGGLAGIAIIGIIVAFFLRRWRRNRISDDDFNPDEFVRSPNMSETGYRASTFDPVPPNMAHRGHTVAPSIGSTNMAGQGAYPYNGGAGAGGSGAAIQERQMYTYGQGYDTNGARDDDISDLAHGGPYSSEPQMQATYNPEAYGSYAYSTEGHYATNPQQPHHPYSAQEYQAHYQDNAPPALVAGAPAVPAGRTAHLVDTDDAYGGI</sequence>
<organism evidence="7 8">
    <name type="scientific">Tricholomella constricta</name>
    <dbReference type="NCBI Taxonomy" id="117010"/>
    <lineage>
        <taxon>Eukaryota</taxon>
        <taxon>Fungi</taxon>
        <taxon>Dikarya</taxon>
        <taxon>Basidiomycota</taxon>
        <taxon>Agaricomycotina</taxon>
        <taxon>Agaricomycetes</taxon>
        <taxon>Agaricomycetidae</taxon>
        <taxon>Agaricales</taxon>
        <taxon>Tricholomatineae</taxon>
        <taxon>Lyophyllaceae</taxon>
        <taxon>Tricholomella</taxon>
    </lineage>
</organism>
<proteinExistence type="predicted"/>
<comment type="subcellular location">
    <subcellularLocation>
        <location evidence="1">Membrane</location>
        <topology evidence="1">Single-pass membrane protein</topology>
    </subcellularLocation>
</comment>
<evidence type="ECO:0000313" key="7">
    <source>
        <dbReference type="EMBL" id="KAF5379404.1"/>
    </source>
</evidence>
<dbReference type="EMBL" id="JAACJP010000016">
    <property type="protein sequence ID" value="KAF5379404.1"/>
    <property type="molecule type" value="Genomic_DNA"/>
</dbReference>
<dbReference type="GO" id="GO:0016020">
    <property type="term" value="C:membrane"/>
    <property type="evidence" value="ECO:0007669"/>
    <property type="project" value="UniProtKB-SubCell"/>
</dbReference>
<protein>
    <submittedName>
        <fullName evidence="7">Uncharacterized protein</fullName>
    </submittedName>
</protein>
<feature type="region of interest" description="Disordered" evidence="5">
    <location>
        <begin position="1"/>
        <end position="129"/>
    </location>
</feature>
<keyword evidence="4 6" id="KW-0472">Membrane</keyword>
<evidence type="ECO:0000256" key="1">
    <source>
        <dbReference type="ARBA" id="ARBA00004167"/>
    </source>
</evidence>
<accession>A0A8H5M3K2</accession>
<evidence type="ECO:0000256" key="4">
    <source>
        <dbReference type="ARBA" id="ARBA00023136"/>
    </source>
</evidence>
<dbReference type="InterPro" id="IPR051694">
    <property type="entry name" value="Immunoregulatory_rcpt-like"/>
</dbReference>
<evidence type="ECO:0000313" key="8">
    <source>
        <dbReference type="Proteomes" id="UP000565441"/>
    </source>
</evidence>
<gene>
    <name evidence="7" type="ORF">D9615_006495</name>
</gene>
<keyword evidence="2 6" id="KW-0812">Transmembrane</keyword>
<keyword evidence="3 6" id="KW-1133">Transmembrane helix</keyword>
<evidence type="ECO:0000256" key="5">
    <source>
        <dbReference type="SAM" id="MobiDB-lite"/>
    </source>
</evidence>
<reference evidence="7 8" key="1">
    <citation type="journal article" date="2020" name="ISME J.">
        <title>Uncovering the hidden diversity of litter-decomposition mechanisms in mushroom-forming fungi.</title>
        <authorList>
            <person name="Floudas D."/>
            <person name="Bentzer J."/>
            <person name="Ahren D."/>
            <person name="Johansson T."/>
            <person name="Persson P."/>
            <person name="Tunlid A."/>
        </authorList>
    </citation>
    <scope>NUCLEOTIDE SEQUENCE [LARGE SCALE GENOMIC DNA]</scope>
    <source>
        <strain evidence="7 8">CBS 661.87</strain>
    </source>
</reference>
<dbReference type="Proteomes" id="UP000565441">
    <property type="component" value="Unassembled WGS sequence"/>
</dbReference>
<dbReference type="OrthoDB" id="3263296at2759"/>
<feature type="transmembrane region" description="Helical" evidence="6">
    <location>
        <begin position="180"/>
        <end position="203"/>
    </location>
</feature>
<keyword evidence="8" id="KW-1185">Reference proteome</keyword>
<dbReference type="AlphaFoldDB" id="A0A8H5M3K2"/>
<evidence type="ECO:0000256" key="2">
    <source>
        <dbReference type="ARBA" id="ARBA00022692"/>
    </source>
</evidence>